<dbReference type="EMBL" id="CP050500">
    <property type="protein sequence ID" value="QOP54589.1"/>
    <property type="molecule type" value="Genomic_DNA"/>
</dbReference>
<dbReference type="Proteomes" id="UP000593972">
    <property type="component" value="Chromosome"/>
</dbReference>
<sequence length="91" mass="10878">MRSRNIAWIIWHDKLLSRFSTILPDSADTRQVLIKRKYHYQAFTDPAVKASLNDWLLERARFTNETEKLLFDMLLKKCLDEKILLEVVQDL</sequence>
<dbReference type="Pfam" id="PF13700">
    <property type="entry name" value="DUF4158"/>
    <property type="match status" value="1"/>
</dbReference>
<protein>
    <submittedName>
        <fullName evidence="2">DUF4158 domain-containing protein</fullName>
    </submittedName>
</protein>
<dbReference type="RefSeq" id="WP_003582793.1">
    <property type="nucleotide sequence ID" value="NZ_CP104303.1"/>
</dbReference>
<accession>A0ABD7BR45</accession>
<evidence type="ECO:0000313" key="3">
    <source>
        <dbReference type="Proteomes" id="UP000593972"/>
    </source>
</evidence>
<evidence type="ECO:0000313" key="2">
    <source>
        <dbReference type="EMBL" id="QOP54589.1"/>
    </source>
</evidence>
<feature type="domain" description="DUF4158" evidence="1">
    <location>
        <begin position="31"/>
        <end position="85"/>
    </location>
</feature>
<dbReference type="InterPro" id="IPR025296">
    <property type="entry name" value="DUF4158"/>
</dbReference>
<name>A0ABD7BR45_LACPA</name>
<reference evidence="2 3" key="1">
    <citation type="submission" date="2020-03" db="EMBL/GenBank/DDBJ databases">
        <title>Complete genome sequence of Lactobacillus paracasei strain NFFJ04, isolated from animal feed.</title>
        <authorList>
            <person name="Jung J.Y."/>
        </authorList>
    </citation>
    <scope>NUCLEOTIDE SEQUENCE [LARGE SCALE GENOMIC DNA]</scope>
    <source>
        <strain evidence="2 3">NFFJ04</strain>
    </source>
</reference>
<evidence type="ECO:0000259" key="1">
    <source>
        <dbReference type="Pfam" id="PF13700"/>
    </source>
</evidence>
<proteinExistence type="predicted"/>
<gene>
    <name evidence="2" type="ORF">HCJ88_01625</name>
</gene>
<dbReference type="AlphaFoldDB" id="A0ABD7BR45"/>
<organism evidence="2 3">
    <name type="scientific">Lacticaseibacillus paracasei</name>
    <name type="common">Lactobacillus paracasei</name>
    <dbReference type="NCBI Taxonomy" id="1597"/>
    <lineage>
        <taxon>Bacteria</taxon>
        <taxon>Bacillati</taxon>
        <taxon>Bacillota</taxon>
        <taxon>Bacilli</taxon>
        <taxon>Lactobacillales</taxon>
        <taxon>Lactobacillaceae</taxon>
        <taxon>Lacticaseibacillus</taxon>
    </lineage>
</organism>